<dbReference type="GO" id="GO:0006753">
    <property type="term" value="P:nucleoside phosphate metabolic process"/>
    <property type="evidence" value="ECO:0007669"/>
    <property type="project" value="TreeGrafter"/>
</dbReference>
<reference evidence="5" key="2">
    <citation type="submission" date="2021-04" db="EMBL/GenBank/DDBJ databases">
        <authorList>
            <person name="Gilroy R."/>
        </authorList>
    </citation>
    <scope>NUCLEOTIDE SEQUENCE</scope>
    <source>
        <strain evidence="5">ChiHjej12B11-1927</strain>
    </source>
</reference>
<dbReference type="PROSITE" id="PS51462">
    <property type="entry name" value="NUDIX"/>
    <property type="match status" value="1"/>
</dbReference>
<accession>A0A9D1VJF4</accession>
<evidence type="ECO:0000259" key="4">
    <source>
        <dbReference type="PROSITE" id="PS51462"/>
    </source>
</evidence>
<dbReference type="GO" id="GO:0016462">
    <property type="term" value="F:pyrophosphatase activity"/>
    <property type="evidence" value="ECO:0007669"/>
    <property type="project" value="UniProtKB-ARBA"/>
</dbReference>
<dbReference type="EMBL" id="DXFG01000012">
    <property type="protein sequence ID" value="HIX36329.1"/>
    <property type="molecule type" value="Genomic_DNA"/>
</dbReference>
<comment type="caution">
    <text evidence="5">The sequence shown here is derived from an EMBL/GenBank/DDBJ whole genome shotgun (WGS) entry which is preliminary data.</text>
</comment>
<dbReference type="Proteomes" id="UP000824230">
    <property type="component" value="Unassembled WGS sequence"/>
</dbReference>
<dbReference type="InterPro" id="IPR015797">
    <property type="entry name" value="NUDIX_hydrolase-like_dom_sf"/>
</dbReference>
<comment type="cofactor">
    <cofactor evidence="1">
        <name>Mg(2+)</name>
        <dbReference type="ChEBI" id="CHEBI:18420"/>
    </cofactor>
</comment>
<reference evidence="5" key="1">
    <citation type="journal article" date="2021" name="PeerJ">
        <title>Extensive microbial diversity within the chicken gut microbiome revealed by metagenomics and culture.</title>
        <authorList>
            <person name="Gilroy R."/>
            <person name="Ravi A."/>
            <person name="Getino M."/>
            <person name="Pursley I."/>
            <person name="Horton D.L."/>
            <person name="Alikhan N.F."/>
            <person name="Baker D."/>
            <person name="Gharbi K."/>
            <person name="Hall N."/>
            <person name="Watson M."/>
            <person name="Adriaenssens E.M."/>
            <person name="Foster-Nyarko E."/>
            <person name="Jarju S."/>
            <person name="Secka A."/>
            <person name="Antonio M."/>
            <person name="Oren A."/>
            <person name="Chaudhuri R.R."/>
            <person name="La Ragione R."/>
            <person name="Hildebrand F."/>
            <person name="Pallen M.J."/>
        </authorList>
    </citation>
    <scope>NUCLEOTIDE SEQUENCE</scope>
    <source>
        <strain evidence="5">ChiHjej12B11-1927</strain>
    </source>
</reference>
<dbReference type="Gene3D" id="3.90.79.10">
    <property type="entry name" value="Nucleoside Triphosphate Pyrophosphohydrolase"/>
    <property type="match status" value="1"/>
</dbReference>
<organism evidence="5 6">
    <name type="scientific">Candidatus Blautia pullistercoris</name>
    <dbReference type="NCBI Taxonomy" id="2838499"/>
    <lineage>
        <taxon>Bacteria</taxon>
        <taxon>Bacillati</taxon>
        <taxon>Bacillota</taxon>
        <taxon>Clostridia</taxon>
        <taxon>Lachnospirales</taxon>
        <taxon>Lachnospiraceae</taxon>
        <taxon>Blautia</taxon>
    </lineage>
</organism>
<evidence type="ECO:0000256" key="2">
    <source>
        <dbReference type="ARBA" id="ARBA00022801"/>
    </source>
</evidence>
<dbReference type="InterPro" id="IPR020084">
    <property type="entry name" value="NUDIX_hydrolase_CS"/>
</dbReference>
<dbReference type="PANTHER" id="PTHR11839:SF18">
    <property type="entry name" value="NUDIX HYDROLASE DOMAIN-CONTAINING PROTEIN"/>
    <property type="match status" value="1"/>
</dbReference>
<comment type="similarity">
    <text evidence="3">Belongs to the Nudix hydrolase family.</text>
</comment>
<evidence type="ECO:0000313" key="6">
    <source>
        <dbReference type="Proteomes" id="UP000824230"/>
    </source>
</evidence>
<dbReference type="PRINTS" id="PR00502">
    <property type="entry name" value="NUDIXFAMILY"/>
</dbReference>
<dbReference type="InterPro" id="IPR000086">
    <property type="entry name" value="NUDIX_hydrolase_dom"/>
</dbReference>
<protein>
    <submittedName>
        <fullName evidence="5">NUDIX hydrolase</fullName>
    </submittedName>
</protein>
<dbReference type="InterPro" id="IPR020476">
    <property type="entry name" value="Nudix_hydrolase"/>
</dbReference>
<feature type="domain" description="Nudix hydrolase" evidence="4">
    <location>
        <begin position="43"/>
        <end position="170"/>
    </location>
</feature>
<keyword evidence="2 3" id="KW-0378">Hydrolase</keyword>
<gene>
    <name evidence="5" type="ORF">H9738_00440</name>
</gene>
<dbReference type="GO" id="GO:0019693">
    <property type="term" value="P:ribose phosphate metabolic process"/>
    <property type="evidence" value="ECO:0007669"/>
    <property type="project" value="TreeGrafter"/>
</dbReference>
<dbReference type="AlphaFoldDB" id="A0A9D1VJF4"/>
<evidence type="ECO:0000313" key="5">
    <source>
        <dbReference type="EMBL" id="HIX36329.1"/>
    </source>
</evidence>
<dbReference type="PROSITE" id="PS00893">
    <property type="entry name" value="NUDIX_BOX"/>
    <property type="match status" value="1"/>
</dbReference>
<dbReference type="CDD" id="cd03424">
    <property type="entry name" value="NUDIX_ADPRase_Nudt5_UGPPase_Nudt14"/>
    <property type="match status" value="1"/>
</dbReference>
<dbReference type="PANTHER" id="PTHR11839">
    <property type="entry name" value="UDP/ADP-SUGAR PYROPHOSPHATASE"/>
    <property type="match status" value="1"/>
</dbReference>
<evidence type="ECO:0000256" key="1">
    <source>
        <dbReference type="ARBA" id="ARBA00001946"/>
    </source>
</evidence>
<proteinExistence type="inferred from homology"/>
<dbReference type="SUPFAM" id="SSF55811">
    <property type="entry name" value="Nudix"/>
    <property type="match status" value="1"/>
</dbReference>
<sequence>MEKTMEKNPFETLESVKTKTGRFTIVQDQVRVNGHRQPYDYLEIREGVSILPIREGKILLQRQYRYPVRSWQWELPGGFIDPGETPEEAAVRELGEETGYTVKKLCPLGAFYPSFGSTNEKIWLFMAECGEMGDIDREPGEVIRLKEMPLEEFNGLVAKGEFMHGAGLAAWARYLSSNFRYNHKEGFSAFYPRVVGQRR</sequence>
<evidence type="ECO:0000256" key="3">
    <source>
        <dbReference type="RuleBase" id="RU003476"/>
    </source>
</evidence>
<name>A0A9D1VJF4_9FIRM</name>
<dbReference type="Pfam" id="PF00293">
    <property type="entry name" value="NUDIX"/>
    <property type="match status" value="1"/>
</dbReference>